<evidence type="ECO:0000313" key="7">
    <source>
        <dbReference type="EMBL" id="MDZ5010245.1"/>
    </source>
</evidence>
<accession>A0AAW9IJV5</accession>
<feature type="non-terminal residue" evidence="7">
    <location>
        <position position="189"/>
    </location>
</feature>
<dbReference type="GO" id="GO:0030203">
    <property type="term" value="P:glycosaminoglycan metabolic process"/>
    <property type="evidence" value="ECO:0007669"/>
    <property type="project" value="TreeGrafter"/>
</dbReference>
<dbReference type="PANTHER" id="PTHR22600">
    <property type="entry name" value="BETA-HEXOSAMINIDASE"/>
    <property type="match status" value="1"/>
</dbReference>
<dbReference type="SUPFAM" id="SSF51445">
    <property type="entry name" value="(Trans)glycosidases"/>
    <property type="match status" value="1"/>
</dbReference>
<dbReference type="GO" id="GO:0016020">
    <property type="term" value="C:membrane"/>
    <property type="evidence" value="ECO:0007669"/>
    <property type="project" value="TreeGrafter"/>
</dbReference>
<sequence length="189" mass="21543">YTQEEFKEIVEYANERYVEVIPEFDMPGHTWAALVSLNYLNSTQDGKPVGPKDNTKPSKDYDVGYSSFECNNENTYEFVDIVFKQISEISPLIKTIHVGGDEAHNTSKEDYKKFCQRVTQIAHNYNMTTIGWQGYDEVVTGDENAICQYWDNSSATGNNFKGDLKQLVSPANKAYIDQKYDRSTELGLS</sequence>
<dbReference type="RefSeq" id="WP_322382123.1">
    <property type="nucleotide sequence ID" value="NZ_WNVM01000184.1"/>
</dbReference>
<evidence type="ECO:0000256" key="5">
    <source>
        <dbReference type="PIRSR" id="PIRSR625705-1"/>
    </source>
</evidence>
<keyword evidence="4" id="KW-0378">Hydrolase</keyword>
<dbReference type="PANTHER" id="PTHR22600:SF57">
    <property type="entry name" value="BETA-N-ACETYLHEXOSAMINIDASE"/>
    <property type="match status" value="1"/>
</dbReference>
<proteinExistence type="inferred from homology"/>
<evidence type="ECO:0000259" key="6">
    <source>
        <dbReference type="Pfam" id="PF00728"/>
    </source>
</evidence>
<feature type="active site" description="Proton donor" evidence="5">
    <location>
        <position position="102"/>
    </location>
</feature>
<protein>
    <recommendedName>
        <fullName evidence="3">beta-N-acetylhexosaminidase</fullName>
        <ecNumber evidence="3">3.2.1.52</ecNumber>
    </recommendedName>
</protein>
<evidence type="ECO:0000256" key="3">
    <source>
        <dbReference type="ARBA" id="ARBA00012663"/>
    </source>
</evidence>
<reference evidence="7" key="1">
    <citation type="submission" date="2019-11" db="EMBL/GenBank/DDBJ databases">
        <title>Characterization of Clostridium perfringens isolates from swine manure treated agricultural soils.</title>
        <authorList>
            <person name="Wushke S.T."/>
        </authorList>
    </citation>
    <scope>NUCLEOTIDE SEQUENCE</scope>
    <source>
        <strain evidence="7">V2</strain>
    </source>
</reference>
<name>A0AAW9IJV5_CLOPF</name>
<dbReference type="GO" id="GO:0005975">
    <property type="term" value="P:carbohydrate metabolic process"/>
    <property type="evidence" value="ECO:0007669"/>
    <property type="project" value="InterPro"/>
</dbReference>
<evidence type="ECO:0000313" key="8">
    <source>
        <dbReference type="Proteomes" id="UP001292368"/>
    </source>
</evidence>
<comment type="similarity">
    <text evidence="2">Belongs to the glycosyl hydrolase 20 family.</text>
</comment>
<comment type="caution">
    <text evidence="7">The sequence shown here is derived from an EMBL/GenBank/DDBJ whole genome shotgun (WGS) entry which is preliminary data.</text>
</comment>
<comment type="catalytic activity">
    <reaction evidence="1">
        <text>Hydrolysis of terminal non-reducing N-acetyl-D-hexosamine residues in N-acetyl-beta-D-hexosaminides.</text>
        <dbReference type="EC" id="3.2.1.52"/>
    </reaction>
</comment>
<feature type="domain" description="Glycoside hydrolase family 20 catalytic" evidence="6">
    <location>
        <begin position="1"/>
        <end position="106"/>
    </location>
</feature>
<dbReference type="Pfam" id="PF00728">
    <property type="entry name" value="Glyco_hydro_20"/>
    <property type="match status" value="1"/>
</dbReference>
<evidence type="ECO:0000256" key="1">
    <source>
        <dbReference type="ARBA" id="ARBA00001231"/>
    </source>
</evidence>
<dbReference type="InterPro" id="IPR015883">
    <property type="entry name" value="Glyco_hydro_20_cat"/>
</dbReference>
<dbReference type="EC" id="3.2.1.52" evidence="3"/>
<dbReference type="Proteomes" id="UP001292368">
    <property type="component" value="Unassembled WGS sequence"/>
</dbReference>
<dbReference type="PRINTS" id="PR00738">
    <property type="entry name" value="GLHYDRLASE20"/>
</dbReference>
<dbReference type="Gene3D" id="3.20.20.80">
    <property type="entry name" value="Glycosidases"/>
    <property type="match status" value="1"/>
</dbReference>
<evidence type="ECO:0000256" key="4">
    <source>
        <dbReference type="ARBA" id="ARBA00022801"/>
    </source>
</evidence>
<dbReference type="GO" id="GO:0004563">
    <property type="term" value="F:beta-N-acetylhexosaminidase activity"/>
    <property type="evidence" value="ECO:0007669"/>
    <property type="project" value="UniProtKB-EC"/>
</dbReference>
<dbReference type="AlphaFoldDB" id="A0AAW9IJV5"/>
<organism evidence="7 8">
    <name type="scientific">Clostridium perfringens</name>
    <dbReference type="NCBI Taxonomy" id="1502"/>
    <lineage>
        <taxon>Bacteria</taxon>
        <taxon>Bacillati</taxon>
        <taxon>Bacillota</taxon>
        <taxon>Clostridia</taxon>
        <taxon>Eubacteriales</taxon>
        <taxon>Clostridiaceae</taxon>
        <taxon>Clostridium</taxon>
    </lineage>
</organism>
<dbReference type="EMBL" id="WNVM01000184">
    <property type="protein sequence ID" value="MDZ5010245.1"/>
    <property type="molecule type" value="Genomic_DNA"/>
</dbReference>
<feature type="non-terminal residue" evidence="7">
    <location>
        <position position="1"/>
    </location>
</feature>
<dbReference type="InterPro" id="IPR025705">
    <property type="entry name" value="Beta_hexosaminidase_sua/sub"/>
</dbReference>
<dbReference type="InterPro" id="IPR017853">
    <property type="entry name" value="GH"/>
</dbReference>
<evidence type="ECO:0000256" key="2">
    <source>
        <dbReference type="ARBA" id="ARBA00006285"/>
    </source>
</evidence>
<gene>
    <name evidence="7" type="ORF">GNF77_15295</name>
</gene>